<dbReference type="EC" id="2.7.13.3" evidence="3"/>
<dbReference type="PRINTS" id="PR00344">
    <property type="entry name" value="BCTRLSENSOR"/>
</dbReference>
<feature type="domain" description="Histidine kinase" evidence="12">
    <location>
        <begin position="238"/>
        <end position="452"/>
    </location>
</feature>
<evidence type="ECO:0000256" key="9">
    <source>
        <dbReference type="ARBA" id="ARBA00023012"/>
    </source>
</evidence>
<keyword evidence="9" id="KW-0902">Two-component regulatory system</keyword>
<evidence type="ECO:0000256" key="1">
    <source>
        <dbReference type="ARBA" id="ARBA00000085"/>
    </source>
</evidence>
<dbReference type="InterPro" id="IPR005467">
    <property type="entry name" value="His_kinase_dom"/>
</dbReference>
<dbReference type="AlphaFoldDB" id="A0A387FZ22"/>
<dbReference type="Pfam" id="PF02518">
    <property type="entry name" value="HATPase_c"/>
    <property type="match status" value="1"/>
</dbReference>
<organism evidence="14 15">
    <name type="scientific">Rhizobium jaguaris</name>
    <dbReference type="NCBI Taxonomy" id="1312183"/>
    <lineage>
        <taxon>Bacteria</taxon>
        <taxon>Pseudomonadati</taxon>
        <taxon>Pseudomonadota</taxon>
        <taxon>Alphaproteobacteria</taxon>
        <taxon>Hyphomicrobiales</taxon>
        <taxon>Rhizobiaceae</taxon>
        <taxon>Rhizobium/Agrobacterium group</taxon>
        <taxon>Rhizobium</taxon>
    </lineage>
</organism>
<feature type="transmembrane region" description="Helical" evidence="11">
    <location>
        <begin position="12"/>
        <end position="37"/>
    </location>
</feature>
<keyword evidence="4" id="KW-0597">Phosphoprotein</keyword>
<evidence type="ECO:0000313" key="15">
    <source>
        <dbReference type="Proteomes" id="UP000282195"/>
    </source>
</evidence>
<feature type="transmembrane region" description="Helical" evidence="11">
    <location>
        <begin position="157"/>
        <end position="177"/>
    </location>
</feature>
<dbReference type="SMART" id="SM00388">
    <property type="entry name" value="HisKA"/>
    <property type="match status" value="1"/>
</dbReference>
<dbReference type="GO" id="GO:0000155">
    <property type="term" value="F:phosphorelay sensor kinase activity"/>
    <property type="evidence" value="ECO:0007669"/>
    <property type="project" value="InterPro"/>
</dbReference>
<dbReference type="Gene3D" id="3.30.565.10">
    <property type="entry name" value="Histidine kinase-like ATPase, C-terminal domain"/>
    <property type="match status" value="1"/>
</dbReference>
<comment type="subcellular location">
    <subcellularLocation>
        <location evidence="2">Membrane</location>
    </subcellularLocation>
</comment>
<dbReference type="GO" id="GO:0005886">
    <property type="term" value="C:plasma membrane"/>
    <property type="evidence" value="ECO:0007669"/>
    <property type="project" value="TreeGrafter"/>
</dbReference>
<dbReference type="Gene3D" id="6.10.340.10">
    <property type="match status" value="1"/>
</dbReference>
<dbReference type="SUPFAM" id="SSF47384">
    <property type="entry name" value="Homodimeric domain of signal transducing histidine kinase"/>
    <property type="match status" value="1"/>
</dbReference>
<evidence type="ECO:0000256" key="2">
    <source>
        <dbReference type="ARBA" id="ARBA00004370"/>
    </source>
</evidence>
<dbReference type="RefSeq" id="WP_120705868.1">
    <property type="nucleotide sequence ID" value="NZ_CP032694.1"/>
</dbReference>
<keyword evidence="10 11" id="KW-0472">Membrane</keyword>
<dbReference type="InterPro" id="IPR003661">
    <property type="entry name" value="HisK_dim/P_dom"/>
</dbReference>
<evidence type="ECO:0000259" key="12">
    <source>
        <dbReference type="PROSITE" id="PS50109"/>
    </source>
</evidence>
<dbReference type="SMART" id="SM00387">
    <property type="entry name" value="HATPase_c"/>
    <property type="match status" value="1"/>
</dbReference>
<keyword evidence="5" id="KW-0808">Transferase</keyword>
<dbReference type="SUPFAM" id="SSF158472">
    <property type="entry name" value="HAMP domain-like"/>
    <property type="match status" value="1"/>
</dbReference>
<dbReference type="InterPro" id="IPR036890">
    <property type="entry name" value="HATPase_C_sf"/>
</dbReference>
<feature type="domain" description="HAMP" evidence="13">
    <location>
        <begin position="177"/>
        <end position="230"/>
    </location>
</feature>
<evidence type="ECO:0000256" key="7">
    <source>
        <dbReference type="ARBA" id="ARBA00022777"/>
    </source>
</evidence>
<dbReference type="InterPro" id="IPR003660">
    <property type="entry name" value="HAMP_dom"/>
</dbReference>
<evidence type="ECO:0000256" key="8">
    <source>
        <dbReference type="ARBA" id="ARBA00022989"/>
    </source>
</evidence>
<dbReference type="InterPro" id="IPR004358">
    <property type="entry name" value="Sig_transdc_His_kin-like_C"/>
</dbReference>
<dbReference type="Proteomes" id="UP000282195">
    <property type="component" value="Chromosome"/>
</dbReference>
<dbReference type="CDD" id="cd00082">
    <property type="entry name" value="HisKA"/>
    <property type="match status" value="1"/>
</dbReference>
<name>A0A387FZ22_9HYPH</name>
<keyword evidence="6 11" id="KW-0812">Transmembrane</keyword>
<dbReference type="InterPro" id="IPR050428">
    <property type="entry name" value="TCS_sensor_his_kinase"/>
</dbReference>
<dbReference type="PANTHER" id="PTHR45436:SF8">
    <property type="entry name" value="HISTIDINE KINASE"/>
    <property type="match status" value="1"/>
</dbReference>
<evidence type="ECO:0000256" key="6">
    <source>
        <dbReference type="ARBA" id="ARBA00022692"/>
    </source>
</evidence>
<evidence type="ECO:0000259" key="13">
    <source>
        <dbReference type="PROSITE" id="PS50885"/>
    </source>
</evidence>
<keyword evidence="15" id="KW-1185">Reference proteome</keyword>
<protein>
    <recommendedName>
        <fullName evidence="3">histidine kinase</fullName>
        <ecNumber evidence="3">2.7.13.3</ecNumber>
    </recommendedName>
</protein>
<dbReference type="KEGG" id="rjg:CCGE525_20370"/>
<evidence type="ECO:0000256" key="3">
    <source>
        <dbReference type="ARBA" id="ARBA00012438"/>
    </source>
</evidence>
<dbReference type="PROSITE" id="PS50885">
    <property type="entry name" value="HAMP"/>
    <property type="match status" value="1"/>
</dbReference>
<sequence>MRRDNILRSTSFRLALIFSLMFISAFIVTGLIVYQLVKWEFQQRQDQTIQETFAVIAAAYGDQDIQDLLDTVETYTRASGDRQRVFLLVDPSGKVLGGNIPDLKFPDGWSDVDGDEMQLTDDEQYRIFSGAVDGNRLTVGLSQRETKNIEAIMLQSFGWASIIVLLLAICGGGLITLRVQRRFGAVRGTMEHVARGNLDARVPIVGRGDDVDLLSHDINDALARLAATVDGMRQVSTDIAHDLKSPLNRLKMTIDEALAKQETGLTVIQELEAASSEADRINETFEALLRIAQIEAGARKSRFGKVDLGDMLQSLDDIYSSVAEDNGQRLKTSLGKPNQVILGDRELLTQMYANLIENAICHCPAGTDIVVRSAADAETITTSVEDNGPGIPEQEHDSVFRRLYRLEKSRTSPGSGLGLSLVKAIADLHGAGILVENSQPGLRIKVVFPRIGQ</sequence>
<dbReference type="OrthoDB" id="9815202at2"/>
<dbReference type="PANTHER" id="PTHR45436">
    <property type="entry name" value="SENSOR HISTIDINE KINASE YKOH"/>
    <property type="match status" value="1"/>
</dbReference>
<evidence type="ECO:0000256" key="10">
    <source>
        <dbReference type="ARBA" id="ARBA00023136"/>
    </source>
</evidence>
<keyword evidence="8 11" id="KW-1133">Transmembrane helix</keyword>
<dbReference type="PROSITE" id="PS50109">
    <property type="entry name" value="HIS_KIN"/>
    <property type="match status" value="1"/>
</dbReference>
<dbReference type="Pfam" id="PF00672">
    <property type="entry name" value="HAMP"/>
    <property type="match status" value="1"/>
</dbReference>
<accession>A0A387FZ22</accession>
<dbReference type="EMBL" id="CP032694">
    <property type="protein sequence ID" value="AYG60902.1"/>
    <property type="molecule type" value="Genomic_DNA"/>
</dbReference>
<reference evidence="14 15" key="1">
    <citation type="submission" date="2018-10" db="EMBL/GenBank/DDBJ databases">
        <title>Rhizobium etli, R. leguminosarum and a new Rhizobium genospecies from Phaseolus dumosus.</title>
        <authorList>
            <person name="Ramirez-Puebla S.T."/>
            <person name="Rogel-Hernandez M.A."/>
            <person name="Guerrero G."/>
            <person name="Ormeno-Orrillo E."/>
            <person name="Martinez-Romero J.C."/>
            <person name="Negrete-Yankelevich S."/>
            <person name="Martinez-Romero E."/>
        </authorList>
    </citation>
    <scope>NUCLEOTIDE SEQUENCE [LARGE SCALE GENOMIC DNA]</scope>
    <source>
        <strain evidence="14 15">CCGE525</strain>
    </source>
</reference>
<dbReference type="Gene3D" id="1.10.287.130">
    <property type="match status" value="1"/>
</dbReference>
<dbReference type="SMART" id="SM00304">
    <property type="entry name" value="HAMP"/>
    <property type="match status" value="1"/>
</dbReference>
<dbReference type="InterPro" id="IPR036097">
    <property type="entry name" value="HisK_dim/P_sf"/>
</dbReference>
<evidence type="ECO:0000256" key="4">
    <source>
        <dbReference type="ARBA" id="ARBA00022553"/>
    </source>
</evidence>
<dbReference type="Pfam" id="PF00512">
    <property type="entry name" value="HisKA"/>
    <property type="match status" value="1"/>
</dbReference>
<dbReference type="InterPro" id="IPR003594">
    <property type="entry name" value="HATPase_dom"/>
</dbReference>
<gene>
    <name evidence="14" type="ORF">CCGE525_20370</name>
</gene>
<keyword evidence="7 14" id="KW-0418">Kinase</keyword>
<evidence type="ECO:0000256" key="5">
    <source>
        <dbReference type="ARBA" id="ARBA00022679"/>
    </source>
</evidence>
<evidence type="ECO:0000313" key="14">
    <source>
        <dbReference type="EMBL" id="AYG60902.1"/>
    </source>
</evidence>
<proteinExistence type="predicted"/>
<dbReference type="SUPFAM" id="SSF55874">
    <property type="entry name" value="ATPase domain of HSP90 chaperone/DNA topoisomerase II/histidine kinase"/>
    <property type="match status" value="1"/>
</dbReference>
<comment type="catalytic activity">
    <reaction evidence="1">
        <text>ATP + protein L-histidine = ADP + protein N-phospho-L-histidine.</text>
        <dbReference type="EC" id="2.7.13.3"/>
    </reaction>
</comment>
<evidence type="ECO:0000256" key="11">
    <source>
        <dbReference type="SAM" id="Phobius"/>
    </source>
</evidence>